<evidence type="ECO:0000256" key="1">
    <source>
        <dbReference type="ARBA" id="ARBA00023015"/>
    </source>
</evidence>
<dbReference type="PANTHER" id="PTHR30055:SF220">
    <property type="entry name" value="TETR-FAMILY REGULATORY PROTEIN"/>
    <property type="match status" value="1"/>
</dbReference>
<accession>A0ABP4ZGY1</accession>
<evidence type="ECO:0000313" key="7">
    <source>
        <dbReference type="EMBL" id="GAA1856756.1"/>
    </source>
</evidence>
<dbReference type="SUPFAM" id="SSF46689">
    <property type="entry name" value="Homeodomain-like"/>
    <property type="match status" value="1"/>
</dbReference>
<feature type="region of interest" description="Disordered" evidence="5">
    <location>
        <begin position="181"/>
        <end position="204"/>
    </location>
</feature>
<dbReference type="EMBL" id="BAAANL010000002">
    <property type="protein sequence ID" value="GAA1856756.1"/>
    <property type="molecule type" value="Genomic_DNA"/>
</dbReference>
<reference evidence="8" key="1">
    <citation type="journal article" date="2019" name="Int. J. Syst. Evol. Microbiol.">
        <title>The Global Catalogue of Microorganisms (GCM) 10K type strain sequencing project: providing services to taxonomists for standard genome sequencing and annotation.</title>
        <authorList>
            <consortium name="The Broad Institute Genomics Platform"/>
            <consortium name="The Broad Institute Genome Sequencing Center for Infectious Disease"/>
            <person name="Wu L."/>
            <person name="Ma J."/>
        </authorList>
    </citation>
    <scope>NUCLEOTIDE SEQUENCE [LARGE SCALE GENOMIC DNA]</scope>
    <source>
        <strain evidence="8">JCM 14326</strain>
    </source>
</reference>
<comment type="caution">
    <text evidence="7">The sequence shown here is derived from an EMBL/GenBank/DDBJ whole genome shotgun (WGS) entry which is preliminary data.</text>
</comment>
<proteinExistence type="predicted"/>
<name>A0ABP4ZGY1_9MICO</name>
<dbReference type="Pfam" id="PF00440">
    <property type="entry name" value="TetR_N"/>
    <property type="match status" value="1"/>
</dbReference>
<sequence length="204" mass="20266">MSYHHGDLRREMVAAAAAAIAEQGPAGLSLRELARRAGVSHAAPAHHFGNKTGVLTAVATEGYTLLAAALDKAAPDGAAHGRQADDALLAAGLAYVGFAVGHPGHFAVMFDRLLLHDDAGLRAAEEKSAAALARVASDPEAGRAAWSVAHGFASLWLSGAISGPDAVAAAEPVLRRAAITGGPGAAGVSQPGGTPGTPSLPAPT</sequence>
<dbReference type="InterPro" id="IPR009057">
    <property type="entry name" value="Homeodomain-like_sf"/>
</dbReference>
<dbReference type="Proteomes" id="UP001501094">
    <property type="component" value="Unassembled WGS sequence"/>
</dbReference>
<feature type="domain" description="HTH tetR-type" evidence="6">
    <location>
        <begin position="6"/>
        <end position="66"/>
    </location>
</feature>
<keyword evidence="3" id="KW-0804">Transcription</keyword>
<dbReference type="InterPro" id="IPR001647">
    <property type="entry name" value="HTH_TetR"/>
</dbReference>
<feature type="DNA-binding region" description="H-T-H motif" evidence="4">
    <location>
        <begin position="29"/>
        <end position="48"/>
    </location>
</feature>
<keyword evidence="8" id="KW-1185">Reference proteome</keyword>
<dbReference type="SUPFAM" id="SSF48498">
    <property type="entry name" value="Tetracyclin repressor-like, C-terminal domain"/>
    <property type="match status" value="1"/>
</dbReference>
<dbReference type="PANTHER" id="PTHR30055">
    <property type="entry name" value="HTH-TYPE TRANSCRIPTIONAL REGULATOR RUTR"/>
    <property type="match status" value="1"/>
</dbReference>
<keyword evidence="1" id="KW-0805">Transcription regulation</keyword>
<keyword evidence="2 4" id="KW-0238">DNA-binding</keyword>
<dbReference type="InterPro" id="IPR050109">
    <property type="entry name" value="HTH-type_TetR-like_transc_reg"/>
</dbReference>
<evidence type="ECO:0000313" key="8">
    <source>
        <dbReference type="Proteomes" id="UP001501094"/>
    </source>
</evidence>
<evidence type="ECO:0000256" key="4">
    <source>
        <dbReference type="PROSITE-ProRule" id="PRU00335"/>
    </source>
</evidence>
<dbReference type="PROSITE" id="PS50977">
    <property type="entry name" value="HTH_TETR_2"/>
    <property type="match status" value="1"/>
</dbReference>
<gene>
    <name evidence="7" type="ORF">GCM10009751_12520</name>
</gene>
<organism evidence="7 8">
    <name type="scientific">Myceligenerans crystallogenes</name>
    <dbReference type="NCBI Taxonomy" id="316335"/>
    <lineage>
        <taxon>Bacteria</taxon>
        <taxon>Bacillati</taxon>
        <taxon>Actinomycetota</taxon>
        <taxon>Actinomycetes</taxon>
        <taxon>Micrococcales</taxon>
        <taxon>Promicromonosporaceae</taxon>
        <taxon>Myceligenerans</taxon>
    </lineage>
</organism>
<dbReference type="Pfam" id="PF13305">
    <property type="entry name" value="TetR_C_33"/>
    <property type="match status" value="1"/>
</dbReference>
<evidence type="ECO:0000256" key="5">
    <source>
        <dbReference type="SAM" id="MobiDB-lite"/>
    </source>
</evidence>
<evidence type="ECO:0000259" key="6">
    <source>
        <dbReference type="PROSITE" id="PS50977"/>
    </source>
</evidence>
<protein>
    <submittedName>
        <fullName evidence="7">TetR/AcrR family transcriptional regulator</fullName>
    </submittedName>
</protein>
<evidence type="ECO:0000256" key="3">
    <source>
        <dbReference type="ARBA" id="ARBA00023163"/>
    </source>
</evidence>
<dbReference type="RefSeq" id="WP_344100677.1">
    <property type="nucleotide sequence ID" value="NZ_BAAANL010000002.1"/>
</dbReference>
<dbReference type="InterPro" id="IPR036271">
    <property type="entry name" value="Tet_transcr_reg_TetR-rel_C_sf"/>
</dbReference>
<dbReference type="InterPro" id="IPR025996">
    <property type="entry name" value="MT1864/Rv1816-like_C"/>
</dbReference>
<evidence type="ECO:0000256" key="2">
    <source>
        <dbReference type="ARBA" id="ARBA00023125"/>
    </source>
</evidence>
<dbReference type="Gene3D" id="1.10.357.10">
    <property type="entry name" value="Tetracycline Repressor, domain 2"/>
    <property type="match status" value="1"/>
</dbReference>